<organism evidence="1 2">
    <name type="scientific">Variovorax dokdonensis</name>
    <dbReference type="NCBI Taxonomy" id="344883"/>
    <lineage>
        <taxon>Bacteria</taxon>
        <taxon>Pseudomonadati</taxon>
        <taxon>Pseudomonadota</taxon>
        <taxon>Betaproteobacteria</taxon>
        <taxon>Burkholderiales</taxon>
        <taxon>Comamonadaceae</taxon>
        <taxon>Variovorax</taxon>
    </lineage>
</organism>
<protein>
    <submittedName>
        <fullName evidence="1">Thioesterase family protein</fullName>
        <ecNumber evidence="1">3.1.2.-</ecNumber>
    </submittedName>
</protein>
<keyword evidence="1" id="KW-0378">Hydrolase</keyword>
<dbReference type="SUPFAM" id="SSF54637">
    <property type="entry name" value="Thioesterase/thiol ester dehydrase-isomerase"/>
    <property type="match status" value="1"/>
</dbReference>
<dbReference type="Proteomes" id="UP001174908">
    <property type="component" value="Unassembled WGS sequence"/>
</dbReference>
<dbReference type="RefSeq" id="WP_286659203.1">
    <property type="nucleotide sequence ID" value="NZ_JASZYV010000001.1"/>
</dbReference>
<dbReference type="Gene3D" id="3.10.129.10">
    <property type="entry name" value="Hotdog Thioesterase"/>
    <property type="match status" value="1"/>
</dbReference>
<dbReference type="InterPro" id="IPR029069">
    <property type="entry name" value="HotDog_dom_sf"/>
</dbReference>
<accession>A0ABT7N870</accession>
<dbReference type="EMBL" id="JASZYV010000001">
    <property type="protein sequence ID" value="MDM0044143.1"/>
    <property type="molecule type" value="Genomic_DNA"/>
</dbReference>
<proteinExistence type="predicted"/>
<dbReference type="CDD" id="cd00586">
    <property type="entry name" value="4HBT"/>
    <property type="match status" value="1"/>
</dbReference>
<reference evidence="1" key="1">
    <citation type="submission" date="2023-06" db="EMBL/GenBank/DDBJ databases">
        <authorList>
            <person name="Jiang Y."/>
            <person name="Liu Q."/>
        </authorList>
    </citation>
    <scope>NUCLEOTIDE SEQUENCE</scope>
    <source>
        <strain evidence="1">CGMCC 1.12089</strain>
    </source>
</reference>
<name>A0ABT7N870_9BURK</name>
<dbReference type="GO" id="GO:0016787">
    <property type="term" value="F:hydrolase activity"/>
    <property type="evidence" value="ECO:0007669"/>
    <property type="project" value="UniProtKB-KW"/>
</dbReference>
<sequence>MSIFQRERLIRFSDCDPAGIVFYPQYFVMFNGLVEDWVEEGLGVGFRRLVIDRRIGLPTVRLEADFRAISRMGDRVLLALEVQRLGGRSIRLSSRCTGVDDGELRMQMRQVLVTTSLDTHQAIDVPDDLRAAIESLMGVKTSDERDAG</sequence>
<dbReference type="Pfam" id="PF13279">
    <property type="entry name" value="4HBT_2"/>
    <property type="match status" value="1"/>
</dbReference>
<evidence type="ECO:0000313" key="2">
    <source>
        <dbReference type="Proteomes" id="UP001174908"/>
    </source>
</evidence>
<dbReference type="EC" id="3.1.2.-" evidence="1"/>
<evidence type="ECO:0000313" key="1">
    <source>
        <dbReference type="EMBL" id="MDM0044143.1"/>
    </source>
</evidence>
<keyword evidence="2" id="KW-1185">Reference proteome</keyword>
<gene>
    <name evidence="1" type="ORF">QTH91_06590</name>
</gene>
<comment type="caution">
    <text evidence="1">The sequence shown here is derived from an EMBL/GenBank/DDBJ whole genome shotgun (WGS) entry which is preliminary data.</text>
</comment>